<dbReference type="Proteomes" id="UP000547209">
    <property type="component" value="Unassembled WGS sequence"/>
</dbReference>
<dbReference type="Pfam" id="PF00903">
    <property type="entry name" value="Glyoxalase"/>
    <property type="match status" value="1"/>
</dbReference>
<dbReference type="PROSITE" id="PS51819">
    <property type="entry name" value="VOC"/>
    <property type="match status" value="1"/>
</dbReference>
<keyword evidence="3" id="KW-1185">Reference proteome</keyword>
<organism evidence="2 3">
    <name type="scientific">Cohnella nanjingensis</name>
    <dbReference type="NCBI Taxonomy" id="1387779"/>
    <lineage>
        <taxon>Bacteria</taxon>
        <taxon>Bacillati</taxon>
        <taxon>Bacillota</taxon>
        <taxon>Bacilli</taxon>
        <taxon>Bacillales</taxon>
        <taxon>Paenibacillaceae</taxon>
        <taxon>Cohnella</taxon>
    </lineage>
</organism>
<sequence length="60" mass="6702">MNREATKAHIAYEVEDLAAVAELLRSRGIEPIASVPIPGYDRFEFRDPFGNRAECIQPIG</sequence>
<dbReference type="InterPro" id="IPR004360">
    <property type="entry name" value="Glyas_Fos-R_dOase_dom"/>
</dbReference>
<comment type="caution">
    <text evidence="2">The sequence shown here is derived from an EMBL/GenBank/DDBJ whole genome shotgun (WGS) entry which is preliminary data.</text>
</comment>
<protein>
    <recommendedName>
        <fullName evidence="1">VOC domain-containing protein</fullName>
    </recommendedName>
</protein>
<dbReference type="AlphaFoldDB" id="A0A7X0RS09"/>
<dbReference type="InterPro" id="IPR037523">
    <property type="entry name" value="VOC_core"/>
</dbReference>
<gene>
    <name evidence="2" type="ORF">H7C19_12145</name>
</gene>
<dbReference type="Gene3D" id="3.10.180.10">
    <property type="entry name" value="2,3-Dihydroxybiphenyl 1,2-Dioxygenase, domain 1"/>
    <property type="match status" value="1"/>
</dbReference>
<dbReference type="InterPro" id="IPR029068">
    <property type="entry name" value="Glyas_Bleomycin-R_OHBP_Dase"/>
</dbReference>
<accession>A0A7X0RS09</accession>
<name>A0A7X0RS09_9BACL</name>
<dbReference type="EMBL" id="JACJVP010000021">
    <property type="protein sequence ID" value="MBB6671431.1"/>
    <property type="molecule type" value="Genomic_DNA"/>
</dbReference>
<feature type="domain" description="VOC" evidence="1">
    <location>
        <begin position="1"/>
        <end position="58"/>
    </location>
</feature>
<evidence type="ECO:0000313" key="2">
    <source>
        <dbReference type="EMBL" id="MBB6671431.1"/>
    </source>
</evidence>
<reference evidence="2 3" key="1">
    <citation type="submission" date="2020-08" db="EMBL/GenBank/DDBJ databases">
        <title>Cohnella phylogeny.</title>
        <authorList>
            <person name="Dunlap C."/>
        </authorList>
    </citation>
    <scope>NUCLEOTIDE SEQUENCE [LARGE SCALE GENOMIC DNA]</scope>
    <source>
        <strain evidence="2 3">DSM 28246</strain>
    </source>
</reference>
<evidence type="ECO:0000313" key="3">
    <source>
        <dbReference type="Proteomes" id="UP000547209"/>
    </source>
</evidence>
<dbReference type="RefSeq" id="WP_185142915.1">
    <property type="nucleotide sequence ID" value="NZ_JACJVP010000021.1"/>
</dbReference>
<dbReference type="SUPFAM" id="SSF54593">
    <property type="entry name" value="Glyoxalase/Bleomycin resistance protein/Dihydroxybiphenyl dioxygenase"/>
    <property type="match status" value="1"/>
</dbReference>
<evidence type="ECO:0000259" key="1">
    <source>
        <dbReference type="PROSITE" id="PS51819"/>
    </source>
</evidence>
<proteinExistence type="predicted"/>